<dbReference type="AlphaFoldDB" id="A0A543GCS8"/>
<comment type="caution">
    <text evidence="1">The sequence shown here is derived from an EMBL/GenBank/DDBJ whole genome shotgun (WGS) entry which is preliminary data.</text>
</comment>
<name>A0A543GCS8_9PSEU</name>
<organism evidence="1 2">
    <name type="scientific">Pseudonocardia cypriaca</name>
    <dbReference type="NCBI Taxonomy" id="882449"/>
    <lineage>
        <taxon>Bacteria</taxon>
        <taxon>Bacillati</taxon>
        <taxon>Actinomycetota</taxon>
        <taxon>Actinomycetes</taxon>
        <taxon>Pseudonocardiales</taxon>
        <taxon>Pseudonocardiaceae</taxon>
        <taxon>Pseudonocardia</taxon>
    </lineage>
</organism>
<accession>A0A543GCS8</accession>
<keyword evidence="2" id="KW-1185">Reference proteome</keyword>
<dbReference type="Pfam" id="PF13459">
    <property type="entry name" value="Fer4_15"/>
    <property type="match status" value="1"/>
</dbReference>
<reference evidence="1 2" key="1">
    <citation type="submission" date="2019-06" db="EMBL/GenBank/DDBJ databases">
        <title>Sequencing the genomes of 1000 actinobacteria strains.</title>
        <authorList>
            <person name="Klenk H.-P."/>
        </authorList>
    </citation>
    <scope>NUCLEOTIDE SEQUENCE [LARGE SCALE GENOMIC DNA]</scope>
    <source>
        <strain evidence="1 2">DSM 45511</strain>
    </source>
</reference>
<sequence>MRGAAAELVHLDDDGALVIDRAEVPAPLVGAANQAVQVCPVAALRLR</sequence>
<evidence type="ECO:0000313" key="1">
    <source>
        <dbReference type="EMBL" id="TQM43860.1"/>
    </source>
</evidence>
<proteinExistence type="predicted"/>
<protein>
    <submittedName>
        <fullName evidence="1">4Fe-4S single cluster protein</fullName>
    </submittedName>
</protein>
<gene>
    <name evidence="1" type="ORF">FB388_1212</name>
</gene>
<dbReference type="Gene3D" id="3.30.70.20">
    <property type="match status" value="1"/>
</dbReference>
<dbReference type="Proteomes" id="UP000319818">
    <property type="component" value="Unassembled WGS sequence"/>
</dbReference>
<dbReference type="EMBL" id="VFPH01000001">
    <property type="protein sequence ID" value="TQM43860.1"/>
    <property type="molecule type" value="Genomic_DNA"/>
</dbReference>
<evidence type="ECO:0000313" key="2">
    <source>
        <dbReference type="Proteomes" id="UP000319818"/>
    </source>
</evidence>